<proteinExistence type="predicted"/>
<dbReference type="PANTHER" id="PTHR36834:SF1">
    <property type="entry name" value="INTEGRAL MEMBRANE PROTEIN"/>
    <property type="match status" value="1"/>
</dbReference>
<dbReference type="InterPro" id="IPR053150">
    <property type="entry name" value="Teicoplanin_resist-assoc"/>
</dbReference>
<dbReference type="PATRIC" id="fig|1423715.3.peg.896"/>
<dbReference type="AlphaFoldDB" id="A0A0R1LQ75"/>
<name>A0A0R1LQ75_9LACO</name>
<protein>
    <recommendedName>
        <fullName evidence="2">VanZ-like domain-containing protein</fullName>
    </recommendedName>
</protein>
<organism evidence="3 4">
    <name type="scientific">Levilactobacillus acidifarinae DSM 19394 = JCM 15949</name>
    <dbReference type="NCBI Taxonomy" id="1423715"/>
    <lineage>
        <taxon>Bacteria</taxon>
        <taxon>Bacillati</taxon>
        <taxon>Bacillota</taxon>
        <taxon>Bacilli</taxon>
        <taxon>Lactobacillales</taxon>
        <taxon>Lactobacillaceae</taxon>
        <taxon>Levilactobacillus</taxon>
    </lineage>
</organism>
<dbReference type="OrthoDB" id="2247368at2"/>
<keyword evidence="4" id="KW-1185">Reference proteome</keyword>
<evidence type="ECO:0000313" key="3">
    <source>
        <dbReference type="EMBL" id="KRK94889.1"/>
    </source>
</evidence>
<keyword evidence="1" id="KW-0812">Transmembrane</keyword>
<evidence type="ECO:0000313" key="4">
    <source>
        <dbReference type="Proteomes" id="UP000051955"/>
    </source>
</evidence>
<feature type="transmembrane region" description="Helical" evidence="1">
    <location>
        <begin position="110"/>
        <end position="131"/>
    </location>
</feature>
<dbReference type="RefSeq" id="WP_057804244.1">
    <property type="nucleotide sequence ID" value="NZ_AZDV01000026.1"/>
</dbReference>
<dbReference type="EMBL" id="AZDV01000026">
    <property type="protein sequence ID" value="KRK94889.1"/>
    <property type="molecule type" value="Genomic_DNA"/>
</dbReference>
<feature type="transmembrane region" description="Helical" evidence="1">
    <location>
        <begin position="30"/>
        <end position="49"/>
    </location>
</feature>
<keyword evidence="1" id="KW-1133">Transmembrane helix</keyword>
<evidence type="ECO:0000256" key="1">
    <source>
        <dbReference type="SAM" id="Phobius"/>
    </source>
</evidence>
<dbReference type="Pfam" id="PF04892">
    <property type="entry name" value="VanZ"/>
    <property type="match status" value="1"/>
</dbReference>
<dbReference type="STRING" id="1423715.FD25_GL000868"/>
<dbReference type="Proteomes" id="UP000051955">
    <property type="component" value="Unassembled WGS sequence"/>
</dbReference>
<dbReference type="InterPro" id="IPR006976">
    <property type="entry name" value="VanZ-like"/>
</dbReference>
<accession>A0A0R1LQ75</accession>
<dbReference type="PANTHER" id="PTHR36834">
    <property type="entry name" value="MEMBRANE PROTEIN-RELATED"/>
    <property type="match status" value="1"/>
</dbReference>
<feature type="transmembrane region" description="Helical" evidence="1">
    <location>
        <begin position="6"/>
        <end position="23"/>
    </location>
</feature>
<feature type="domain" description="VanZ-like" evidence="2">
    <location>
        <begin position="64"/>
        <end position="159"/>
    </location>
</feature>
<gene>
    <name evidence="3" type="ORF">FD25_GL000868</name>
</gene>
<reference evidence="3 4" key="1">
    <citation type="journal article" date="2015" name="Genome Announc.">
        <title>Expanding the biotechnology potential of lactobacilli through comparative genomics of 213 strains and associated genera.</title>
        <authorList>
            <person name="Sun Z."/>
            <person name="Harris H.M."/>
            <person name="McCann A."/>
            <person name="Guo C."/>
            <person name="Argimon S."/>
            <person name="Zhang W."/>
            <person name="Yang X."/>
            <person name="Jeffery I.B."/>
            <person name="Cooney J.C."/>
            <person name="Kagawa T.F."/>
            <person name="Liu W."/>
            <person name="Song Y."/>
            <person name="Salvetti E."/>
            <person name="Wrobel A."/>
            <person name="Rasinkangas P."/>
            <person name="Parkhill J."/>
            <person name="Rea M.C."/>
            <person name="O'Sullivan O."/>
            <person name="Ritari J."/>
            <person name="Douillard F.P."/>
            <person name="Paul Ross R."/>
            <person name="Yang R."/>
            <person name="Briner A.E."/>
            <person name="Felis G.E."/>
            <person name="de Vos W.M."/>
            <person name="Barrangou R."/>
            <person name="Klaenhammer T.R."/>
            <person name="Caufield P.W."/>
            <person name="Cui Y."/>
            <person name="Zhang H."/>
            <person name="O'Toole P.W."/>
        </authorList>
    </citation>
    <scope>NUCLEOTIDE SEQUENCE [LARGE SCALE GENOMIC DNA]</scope>
    <source>
        <strain evidence="3 4">DSM 19394</strain>
    </source>
</reference>
<sequence>MSRWVPFGLVSLVWLFLVIKNYRQHQYRRMLWWLGCWGLSALTWTPLAFSFGTDGELAQIHTSWWSGGVWVLRPFDPADMDTSFWLNIVMTMPQGMLLCLNWPRLRWPQWLLAGLGTGLALEGGQAIGNALVSLGRWVDINDVITNFTGVVLGALVMTWVTRHWSIDLD</sequence>
<feature type="transmembrane region" description="Helical" evidence="1">
    <location>
        <begin position="143"/>
        <end position="161"/>
    </location>
</feature>
<comment type="caution">
    <text evidence="3">The sequence shown here is derived from an EMBL/GenBank/DDBJ whole genome shotgun (WGS) entry which is preliminary data.</text>
</comment>
<keyword evidence="1" id="KW-0472">Membrane</keyword>
<evidence type="ECO:0000259" key="2">
    <source>
        <dbReference type="Pfam" id="PF04892"/>
    </source>
</evidence>